<organism evidence="1 2">
    <name type="scientific">Namhaeicola litoreus</name>
    <dbReference type="NCBI Taxonomy" id="1052145"/>
    <lineage>
        <taxon>Bacteria</taxon>
        <taxon>Pseudomonadati</taxon>
        <taxon>Bacteroidota</taxon>
        <taxon>Flavobacteriia</taxon>
        <taxon>Flavobacteriales</taxon>
        <taxon>Flavobacteriaceae</taxon>
        <taxon>Namhaeicola</taxon>
    </lineage>
</organism>
<sequence length="95" mass="11081">MNTLKFNFISAGNVLSRITALYPLRFANSKLNMVKPKIYILIPKKHRNPNSYQIDSLYLFQKTYSMDSIISTEDMTILQIDKMLDFVIDKKNTNT</sequence>
<accession>A0ABW3Y094</accession>
<evidence type="ECO:0000313" key="1">
    <source>
        <dbReference type="EMBL" id="MFD1315246.1"/>
    </source>
</evidence>
<gene>
    <name evidence="1" type="ORF">ACFQ39_06420</name>
</gene>
<keyword evidence="2" id="KW-1185">Reference proteome</keyword>
<evidence type="ECO:0000313" key="2">
    <source>
        <dbReference type="Proteomes" id="UP001597201"/>
    </source>
</evidence>
<dbReference type="Proteomes" id="UP001597201">
    <property type="component" value="Unassembled WGS sequence"/>
</dbReference>
<proteinExistence type="predicted"/>
<name>A0ABW3Y094_9FLAO</name>
<comment type="caution">
    <text evidence="1">The sequence shown here is derived from an EMBL/GenBank/DDBJ whole genome shotgun (WGS) entry which is preliminary data.</text>
</comment>
<dbReference type="RefSeq" id="WP_377177207.1">
    <property type="nucleotide sequence ID" value="NZ_JBHTMY010000002.1"/>
</dbReference>
<reference evidence="2" key="1">
    <citation type="journal article" date="2019" name="Int. J. Syst. Evol. Microbiol.">
        <title>The Global Catalogue of Microorganisms (GCM) 10K type strain sequencing project: providing services to taxonomists for standard genome sequencing and annotation.</title>
        <authorList>
            <consortium name="The Broad Institute Genomics Platform"/>
            <consortium name="The Broad Institute Genome Sequencing Center for Infectious Disease"/>
            <person name="Wu L."/>
            <person name="Ma J."/>
        </authorList>
    </citation>
    <scope>NUCLEOTIDE SEQUENCE [LARGE SCALE GENOMIC DNA]</scope>
    <source>
        <strain evidence="2">CCUG 61485</strain>
    </source>
</reference>
<protein>
    <submittedName>
        <fullName evidence="1">Uncharacterized protein</fullName>
    </submittedName>
</protein>
<dbReference type="EMBL" id="JBHTMY010000002">
    <property type="protein sequence ID" value="MFD1315246.1"/>
    <property type="molecule type" value="Genomic_DNA"/>
</dbReference>